<dbReference type="AlphaFoldDB" id="A0AAN0K645"/>
<reference evidence="4" key="1">
    <citation type="journal article" date="2024" name="Int. J. Syst. Evol. Microbiol.">
        <title>Brooklawnia propionicigenes sp. nov., a facultatively anaerobic, propionate-producing bacterium isolated from a methanogenic reactor treating waste from cattle farms.</title>
        <authorList>
            <person name="Akita Y."/>
            <person name="Ueki A."/>
            <person name="Tonouchi A."/>
            <person name="Sugawara Y."/>
            <person name="Honma S."/>
            <person name="Kaku N."/>
            <person name="Ueki K."/>
        </authorList>
    </citation>
    <scope>NUCLEOTIDE SEQUENCE</scope>
    <source>
        <strain evidence="4">SH051</strain>
    </source>
</reference>
<dbReference type="InterPro" id="IPR052913">
    <property type="entry name" value="Glycopeptide_resist_protein"/>
</dbReference>
<dbReference type="InterPro" id="IPR022029">
    <property type="entry name" value="YoaR-like_PG-bd"/>
</dbReference>
<keyword evidence="5" id="KW-1185">Reference proteome</keyword>
<dbReference type="InterPro" id="IPR007391">
    <property type="entry name" value="Vancomycin_resist_VanW"/>
</dbReference>
<dbReference type="Proteomes" id="UP001431656">
    <property type="component" value="Chromosome"/>
</dbReference>
<evidence type="ECO:0000313" key="5">
    <source>
        <dbReference type="Proteomes" id="UP001431656"/>
    </source>
</evidence>
<dbReference type="KEGG" id="broo:brsh051_06470"/>
<name>A0AAN0K645_9ACTN</name>
<evidence type="ECO:0000256" key="2">
    <source>
        <dbReference type="SAM" id="Phobius"/>
    </source>
</evidence>
<evidence type="ECO:0000259" key="3">
    <source>
        <dbReference type="Pfam" id="PF12229"/>
    </source>
</evidence>
<protein>
    <submittedName>
        <fullName evidence="4">VanW family protein</fullName>
    </submittedName>
</protein>
<keyword evidence="2" id="KW-1133">Transmembrane helix</keyword>
<dbReference type="EMBL" id="AP028056">
    <property type="protein sequence ID" value="BEH01366.1"/>
    <property type="molecule type" value="Genomic_DNA"/>
</dbReference>
<dbReference type="Pfam" id="PF12229">
    <property type="entry name" value="PG_binding_4"/>
    <property type="match status" value="1"/>
</dbReference>
<dbReference type="PANTHER" id="PTHR35788">
    <property type="entry name" value="EXPORTED PROTEIN-RELATED"/>
    <property type="match status" value="1"/>
</dbReference>
<dbReference type="PANTHER" id="PTHR35788:SF1">
    <property type="entry name" value="EXPORTED PROTEIN"/>
    <property type="match status" value="1"/>
</dbReference>
<proteinExistence type="predicted"/>
<evidence type="ECO:0000256" key="1">
    <source>
        <dbReference type="SAM" id="MobiDB-lite"/>
    </source>
</evidence>
<feature type="domain" description="YoaR-like putative peptidoglycan binding" evidence="3">
    <location>
        <begin position="134"/>
        <end position="204"/>
    </location>
</feature>
<feature type="compositionally biased region" description="Pro residues" evidence="1">
    <location>
        <begin position="588"/>
        <end position="598"/>
    </location>
</feature>
<accession>A0AAN0K645</accession>
<dbReference type="Pfam" id="PF04294">
    <property type="entry name" value="VanW"/>
    <property type="match status" value="1"/>
</dbReference>
<keyword evidence="2" id="KW-0472">Membrane</keyword>
<gene>
    <name evidence="4" type="ORF">brsh051_06470</name>
</gene>
<sequence length="612" mass="64597">MTHIAAGATRVERPRGPLVAAAPWIVAGLFALLGVAYVGAHFMASDTVPRNATVNGVPIGGLSVDEATAKLTAELSSADRAEFTLTGQAGQAVAILPADAGLQVDYRATVHQAGGGSTWDPRVLVRVITGGGRTSTVVDVDKAALTSVVSGLATDFERDPVDAGLSLDQATIHHEPMVVGTSLNIGKTVSAVSNAYHQAAQRPIDGRDQPFDVAADLTITEPEITDAEVQPVIDQLELVLQPVTVRTPDAQAELGAERIAQAISFVAADSTITMTIDYPKLYDIATEVRDPLAIVAGRDATVEMQDGRPVVVPSVDGRGIGKDEFATALATVIDQPAPRGIDLDIVDVPATFTTADAEALGITQVVGEFTTYFPNTGYHNTNLGLAAAGINNELVKPGETFSLAKATGPRNASTGYVAGGVLVGDHIEYIVGGGVSQSATTTYNAAFFAGMTDIEHHPHTQYFSQYPPGREATVYEGVLDLQFRNDTPYGVLMEAYIVPSSPAGRGSLTVRVWSTQYFDSVTATEPVLSNYTYGRDRVSTSPSCVAQSPAQGFDVSYQRILVLNGQSTTQDYFWRYSPVDRIQCKQPEPAPTPAPAPEPTTSEPATEEPAEP</sequence>
<keyword evidence="2" id="KW-0812">Transmembrane</keyword>
<feature type="region of interest" description="Disordered" evidence="1">
    <location>
        <begin position="583"/>
        <end position="612"/>
    </location>
</feature>
<feature type="transmembrane region" description="Helical" evidence="2">
    <location>
        <begin position="21"/>
        <end position="44"/>
    </location>
</feature>
<organism evidence="4 5">
    <name type="scientific">Brooklawnia propionicigenes</name>
    <dbReference type="NCBI Taxonomy" id="3041175"/>
    <lineage>
        <taxon>Bacteria</taxon>
        <taxon>Bacillati</taxon>
        <taxon>Actinomycetota</taxon>
        <taxon>Actinomycetes</taxon>
        <taxon>Propionibacteriales</taxon>
        <taxon>Propionibacteriaceae</taxon>
        <taxon>Brooklawnia</taxon>
    </lineage>
</organism>
<evidence type="ECO:0000313" key="4">
    <source>
        <dbReference type="EMBL" id="BEH01366.1"/>
    </source>
</evidence>